<evidence type="ECO:0000313" key="12">
    <source>
        <dbReference type="EMBL" id="KAK6955635.1"/>
    </source>
</evidence>
<dbReference type="EMBL" id="JBANMG010000003">
    <property type="protein sequence ID" value="KAK6955635.1"/>
    <property type="molecule type" value="Genomic_DNA"/>
</dbReference>
<keyword evidence="4 10" id="KW-0732">Signal</keyword>
<keyword evidence="7 8" id="KW-0326">Glycosidase</keyword>
<evidence type="ECO:0000256" key="9">
    <source>
        <dbReference type="RuleBase" id="RU003679"/>
    </source>
</evidence>
<dbReference type="InterPro" id="IPR025972">
    <property type="entry name" value="BetaGal_dom3"/>
</dbReference>
<protein>
    <recommendedName>
        <fullName evidence="3 8">Beta-galactosidase</fullName>
        <ecNumber evidence="3 8">3.2.1.23</ecNumber>
    </recommendedName>
</protein>
<dbReference type="InterPro" id="IPR008979">
    <property type="entry name" value="Galactose-bd-like_sf"/>
</dbReference>
<dbReference type="Gene3D" id="2.60.120.260">
    <property type="entry name" value="Galactose-binding domain-like"/>
    <property type="match status" value="2"/>
</dbReference>
<dbReference type="InterPro" id="IPR025300">
    <property type="entry name" value="BetaGal_jelly_roll_dom"/>
</dbReference>
<sequence length="982" mass="108315">MSRFFGSVFWLWCLLAYPLSIGAGFLPLEATSSIRGDNRTLQDLVTWDEHSIFVRGERLVFLSGEVHPFRLPSPGLWLDVFQKIRSIGFTGVSFYVMWGLLEGEPGQVRAEGVFALEEFFKAASQAGIYLLARPGPYINAEVSGGGFPGWVSRLRGLIRSSSADFEQAAKGYLSTIGRIIGDAQITNGGPVILVQPENEYSFCVDYTSPGQISACLDKPYMTWVEAELRDVGIVVPFLSNDAVPLGNFAPGSGVGAVDIYGLDDYPFQWGAGCKGGVGTEECAAMVNHEFERVFNKVLYSMGVTMMNIYMIFGGTNWGNLGHPGGYTSYDVGAAIKENRQLTREKYSELKLQGHFLQASPSYLTATPKEESLAVYVNTSELTLTRLRGPSTNYYIVRQADFASRGSVQYTLEMETSLGNVTIPQLGGALILHGRDSKIMVSDYPVGAFSLIYSSAEIFGWRRYKSRTVLLLYGDISETHEFAIPRSYGCPTGNEVETSNFTCQLVDDLAVVQWDVGVDRRILFFDSGLEVELLWRNEAYNYWILDLPTSDSAGNYASAAKIHEADSSVIIRGGYLMRTAFVNDDSLYLVGDVNATTDIEIVAAPITPKKLFFNDQEIAITRSTDIRLSGTIPYTPPTIDIADLSRLEWSYIDSLPELSEDYDDSNWTRCTLTSTNNTRSLTTPTSLYASDYGYHGGSLLYRGHFTATGKESGFFVEAQGGDGFAYSVWLDSTYLGYWPGSSFSVSHNQTFDFPSRLDTGTSHVLTVLIDHMGLHENFEADGQYMREPRGILKYSITGQTNASAIDWKMTGNFGGERYVDYSRGPLNEGGTWAERKGYHLPGAPTDAWVKRHPSQGLGSPGIGFFSTKFELEIPEGFDVPISLTIGNSSTPEGTPQNFRVQIFINGWQFGKYVNNLGPQSRFILPEGILNYEGSNYLALTLWSQDASGATIRDLALEVDGIIQSGYSKPSLVNGTSYSPRDVI</sequence>
<dbReference type="Gene3D" id="2.60.390.10">
    <property type="entry name" value="Beta-galactosidase, domain 3"/>
    <property type="match status" value="1"/>
</dbReference>
<evidence type="ECO:0000256" key="5">
    <source>
        <dbReference type="ARBA" id="ARBA00022801"/>
    </source>
</evidence>
<comment type="similarity">
    <text evidence="2 9">Belongs to the glycosyl hydrolase 35 family.</text>
</comment>
<evidence type="ECO:0000256" key="7">
    <source>
        <dbReference type="ARBA" id="ARBA00023295"/>
    </source>
</evidence>
<evidence type="ECO:0000313" key="13">
    <source>
        <dbReference type="Proteomes" id="UP001369815"/>
    </source>
</evidence>
<dbReference type="PRINTS" id="PR00742">
    <property type="entry name" value="GLHYDRLASE35"/>
</dbReference>
<dbReference type="SUPFAM" id="SSF51011">
    <property type="entry name" value="Glycosyl hydrolase domain"/>
    <property type="match status" value="1"/>
</dbReference>
<evidence type="ECO:0000259" key="11">
    <source>
        <dbReference type="SMART" id="SM01029"/>
    </source>
</evidence>
<evidence type="ECO:0000256" key="3">
    <source>
        <dbReference type="ARBA" id="ARBA00012756"/>
    </source>
</evidence>
<dbReference type="SUPFAM" id="SSF117100">
    <property type="entry name" value="Beta-galactosidase LacA, domain 3"/>
    <property type="match status" value="1"/>
</dbReference>
<dbReference type="Pfam" id="PF13364">
    <property type="entry name" value="BetaGal_ABD2"/>
    <property type="match status" value="2"/>
</dbReference>
<dbReference type="SUPFAM" id="SSF51445">
    <property type="entry name" value="(Trans)glycosidases"/>
    <property type="match status" value="1"/>
</dbReference>
<dbReference type="GO" id="GO:0004565">
    <property type="term" value="F:beta-galactosidase activity"/>
    <property type="evidence" value="ECO:0007669"/>
    <property type="project" value="UniProtKB-EC"/>
</dbReference>
<feature type="signal peptide" evidence="10">
    <location>
        <begin position="1"/>
        <end position="22"/>
    </location>
</feature>
<evidence type="ECO:0000256" key="4">
    <source>
        <dbReference type="ARBA" id="ARBA00022729"/>
    </source>
</evidence>
<dbReference type="InterPro" id="IPR036833">
    <property type="entry name" value="BetaGal_dom3_sf"/>
</dbReference>
<dbReference type="FunFam" id="2.102.20.10:FF:000001">
    <property type="entry name" value="Beta-galactosidase A"/>
    <property type="match status" value="1"/>
</dbReference>
<comment type="caution">
    <text evidence="12">The sequence shown here is derived from an EMBL/GenBank/DDBJ whole genome shotgun (WGS) entry which is preliminary data.</text>
</comment>
<organism evidence="12 13">
    <name type="scientific">Daldinia eschscholtzii</name>
    <dbReference type="NCBI Taxonomy" id="292717"/>
    <lineage>
        <taxon>Eukaryota</taxon>
        <taxon>Fungi</taxon>
        <taxon>Dikarya</taxon>
        <taxon>Ascomycota</taxon>
        <taxon>Pezizomycotina</taxon>
        <taxon>Sordariomycetes</taxon>
        <taxon>Xylariomycetidae</taxon>
        <taxon>Xylariales</taxon>
        <taxon>Hypoxylaceae</taxon>
        <taxon>Daldinia</taxon>
    </lineage>
</organism>
<dbReference type="Gene3D" id="3.20.20.80">
    <property type="entry name" value="Glycosidases"/>
    <property type="match status" value="1"/>
</dbReference>
<name>A0AAX6MSN4_9PEZI</name>
<evidence type="ECO:0000256" key="6">
    <source>
        <dbReference type="ARBA" id="ARBA00023180"/>
    </source>
</evidence>
<dbReference type="Gene3D" id="2.102.20.10">
    <property type="entry name" value="Beta-galactosidase, domain 2"/>
    <property type="match status" value="1"/>
</dbReference>
<dbReference type="SUPFAM" id="SSF49785">
    <property type="entry name" value="Galactose-binding domain-like"/>
    <property type="match status" value="2"/>
</dbReference>
<keyword evidence="13" id="KW-1185">Reference proteome</keyword>
<dbReference type="Pfam" id="PF10435">
    <property type="entry name" value="BetaGal_dom2"/>
    <property type="match status" value="1"/>
</dbReference>
<accession>A0AAX6MSN4</accession>
<comment type="catalytic activity">
    <reaction evidence="1 8">
        <text>Hydrolysis of terminal non-reducing beta-D-galactose residues in beta-D-galactosides.</text>
        <dbReference type="EC" id="3.2.1.23"/>
    </reaction>
</comment>
<evidence type="ECO:0000256" key="10">
    <source>
        <dbReference type="SAM" id="SignalP"/>
    </source>
</evidence>
<keyword evidence="6" id="KW-0325">Glycoprotein</keyword>
<dbReference type="InterPro" id="IPR018954">
    <property type="entry name" value="Betagal_dom2"/>
</dbReference>
<dbReference type="InterPro" id="IPR031330">
    <property type="entry name" value="Gly_Hdrlase_35_cat"/>
</dbReference>
<feature type="chain" id="PRO_5043802936" description="Beta-galactosidase" evidence="10">
    <location>
        <begin position="23"/>
        <end position="982"/>
    </location>
</feature>
<evidence type="ECO:0000256" key="8">
    <source>
        <dbReference type="RuleBase" id="RU000675"/>
    </source>
</evidence>
<dbReference type="PANTHER" id="PTHR23421">
    <property type="entry name" value="BETA-GALACTOSIDASE RELATED"/>
    <property type="match status" value="1"/>
</dbReference>
<dbReference type="InterPro" id="IPR037110">
    <property type="entry name" value="Betagal_dom2_sf"/>
</dbReference>
<evidence type="ECO:0000256" key="1">
    <source>
        <dbReference type="ARBA" id="ARBA00001412"/>
    </source>
</evidence>
<keyword evidence="5 8" id="KW-0378">Hydrolase</keyword>
<dbReference type="Pfam" id="PF13363">
    <property type="entry name" value="BetaGal_dom3"/>
    <property type="match status" value="1"/>
</dbReference>
<dbReference type="GO" id="GO:0005975">
    <property type="term" value="P:carbohydrate metabolic process"/>
    <property type="evidence" value="ECO:0007669"/>
    <property type="project" value="InterPro"/>
</dbReference>
<gene>
    <name evidence="12" type="ORF">Daesc_003277</name>
</gene>
<reference evidence="12 13" key="1">
    <citation type="journal article" date="2024" name="Front Chem Biol">
        <title>Unveiling the potential of Daldinia eschscholtzii MFLUCC 19-0629 through bioactivity and bioinformatics studies for enhanced sustainable agriculture production.</title>
        <authorList>
            <person name="Brooks S."/>
            <person name="Weaver J.A."/>
            <person name="Klomchit A."/>
            <person name="Alharthi S.A."/>
            <person name="Onlamun T."/>
            <person name="Nurani R."/>
            <person name="Vong T.K."/>
            <person name="Alberti F."/>
            <person name="Greco C."/>
        </authorList>
    </citation>
    <scope>NUCLEOTIDE SEQUENCE [LARGE SCALE GENOMIC DNA]</scope>
    <source>
        <strain evidence="12">MFLUCC 19-0629</strain>
    </source>
</reference>
<proteinExistence type="inferred from homology"/>
<dbReference type="InterPro" id="IPR017853">
    <property type="entry name" value="GH"/>
</dbReference>
<feature type="domain" description="Beta-galactosidase" evidence="11">
    <location>
        <begin position="362"/>
        <end position="541"/>
    </location>
</feature>
<evidence type="ECO:0000256" key="2">
    <source>
        <dbReference type="ARBA" id="ARBA00009809"/>
    </source>
</evidence>
<dbReference type="Pfam" id="PF01301">
    <property type="entry name" value="Glyco_hydro_35"/>
    <property type="match status" value="2"/>
</dbReference>
<dbReference type="InterPro" id="IPR019801">
    <property type="entry name" value="Glyco_hydro_35_CS"/>
</dbReference>
<dbReference type="PROSITE" id="PS01182">
    <property type="entry name" value="GLYCOSYL_HYDROL_F35"/>
    <property type="match status" value="1"/>
</dbReference>
<dbReference type="EC" id="3.2.1.23" evidence="3 8"/>
<dbReference type="SMART" id="SM01029">
    <property type="entry name" value="BetaGal_dom2"/>
    <property type="match status" value="1"/>
</dbReference>
<dbReference type="AlphaFoldDB" id="A0AAX6MSN4"/>
<dbReference type="InterPro" id="IPR001944">
    <property type="entry name" value="Glycoside_Hdrlase_35"/>
</dbReference>
<dbReference type="Proteomes" id="UP001369815">
    <property type="component" value="Unassembled WGS sequence"/>
</dbReference>
<dbReference type="FunFam" id="2.60.120.260:FF:000065">
    <property type="entry name" value="Beta-galactosidase A"/>
    <property type="match status" value="1"/>
</dbReference>